<feature type="domain" description="HipA-like C-terminal" evidence="4">
    <location>
        <begin position="218"/>
        <end position="392"/>
    </location>
</feature>
<evidence type="ECO:0000256" key="2">
    <source>
        <dbReference type="ARBA" id="ARBA00022679"/>
    </source>
</evidence>
<comment type="similarity">
    <text evidence="1">Belongs to the HipA Ser/Thr kinase family.</text>
</comment>
<dbReference type="Gene3D" id="1.10.1070.20">
    <property type="match status" value="1"/>
</dbReference>
<proteinExistence type="inferred from homology"/>
<evidence type="ECO:0000259" key="4">
    <source>
        <dbReference type="Pfam" id="PF07804"/>
    </source>
</evidence>
<dbReference type="NCBIfam" id="NF007297">
    <property type="entry name" value="PRK09775.1"/>
    <property type="match status" value="1"/>
</dbReference>
<dbReference type="PANTHER" id="PTHR37419:SF8">
    <property type="entry name" value="TOXIN YJJJ"/>
    <property type="match status" value="1"/>
</dbReference>
<evidence type="ECO:0000313" key="6">
    <source>
        <dbReference type="Proteomes" id="UP000599009"/>
    </source>
</evidence>
<gene>
    <name evidence="5" type="ORF">GCM10011394_27130</name>
</gene>
<evidence type="ECO:0000313" key="5">
    <source>
        <dbReference type="EMBL" id="GGK16469.1"/>
    </source>
</evidence>
<dbReference type="PANTHER" id="PTHR37419">
    <property type="entry name" value="SERINE/THREONINE-PROTEIN KINASE TOXIN HIPA"/>
    <property type="match status" value="1"/>
</dbReference>
<organism evidence="5 6">
    <name type="scientific">Luteimonas terricola</name>
    <dbReference type="NCBI Taxonomy" id="645597"/>
    <lineage>
        <taxon>Bacteria</taxon>
        <taxon>Pseudomonadati</taxon>
        <taxon>Pseudomonadota</taxon>
        <taxon>Gammaproteobacteria</taxon>
        <taxon>Lysobacterales</taxon>
        <taxon>Lysobacteraceae</taxon>
        <taxon>Luteimonas</taxon>
    </lineage>
</organism>
<keyword evidence="6" id="KW-1185">Reference proteome</keyword>
<protein>
    <submittedName>
        <fullName evidence="5">Transcriptional regulator</fullName>
    </submittedName>
</protein>
<evidence type="ECO:0000256" key="1">
    <source>
        <dbReference type="ARBA" id="ARBA00010164"/>
    </source>
</evidence>
<dbReference type="InterPro" id="IPR036390">
    <property type="entry name" value="WH_DNA-bd_sf"/>
</dbReference>
<dbReference type="InterPro" id="IPR052028">
    <property type="entry name" value="HipA_Ser/Thr_kinase"/>
</dbReference>
<keyword evidence="3" id="KW-0418">Kinase</keyword>
<keyword evidence="2" id="KW-0808">Transferase</keyword>
<dbReference type="EMBL" id="BMME01000002">
    <property type="protein sequence ID" value="GGK16469.1"/>
    <property type="molecule type" value="Genomic_DNA"/>
</dbReference>
<reference evidence="6" key="1">
    <citation type="journal article" date="2019" name="Int. J. Syst. Evol. Microbiol.">
        <title>The Global Catalogue of Microorganisms (GCM) 10K type strain sequencing project: providing services to taxonomists for standard genome sequencing and annotation.</title>
        <authorList>
            <consortium name="The Broad Institute Genomics Platform"/>
            <consortium name="The Broad Institute Genome Sequencing Center for Infectious Disease"/>
            <person name="Wu L."/>
            <person name="Ma J."/>
        </authorList>
    </citation>
    <scope>NUCLEOTIDE SEQUENCE [LARGE SCALE GENOMIC DNA]</scope>
    <source>
        <strain evidence="6">CGMCC 1.8985</strain>
    </source>
</reference>
<accession>A0ABQ2ELY2</accession>
<dbReference type="Proteomes" id="UP000599009">
    <property type="component" value="Unassembled WGS sequence"/>
</dbReference>
<dbReference type="RefSeq" id="WP_132987159.1">
    <property type="nucleotide sequence ID" value="NZ_BMME01000002.1"/>
</dbReference>
<dbReference type="Gene3D" id="1.10.10.60">
    <property type="entry name" value="Homeodomain-like"/>
    <property type="match status" value="1"/>
</dbReference>
<sequence>MDDSRLTQALALLRRDGPLPARDIGRQLGISQPTVSRLLASAGDRVVRIGRARSTRYAAARDIGRAGRCWPLYRIGPDARPTLLGELRALAGDAFHFAASRPAPAFVHADFAPGLFPALPWFLDDQRPQGFLGRAFVHRIAGDIGAPDDLLRWRSDDVLLALLRHGHDQPGDLVLGEAALQAALQAALSDEGTLAPEARATHYPLLADAALRGEAPGSSAAGEQPKFLANLREDGGVRSLVVKFSERSDTPAGRRWADLLHCERIAADVLHDHGHAAARTDVLEAGGRVFLESTRFDRTPVRGRHGFVSLAAIDAAFHGHARIDWWRYADELQRDGWLDAADAHRLRVLGWFGALIGNSDMHLGNAGLVLADDRPLALAPAYDMLPMMFRPATSGEVVAREFSAIAPLPEQLDAWREAAHAAQAFWSRVVDSRSVSAPFRAIAGHAGESVTRVGARYAA</sequence>
<name>A0ABQ2ELY2_9GAMM</name>
<comment type="caution">
    <text evidence="5">The sequence shown here is derived from an EMBL/GenBank/DDBJ whole genome shotgun (WGS) entry which is preliminary data.</text>
</comment>
<evidence type="ECO:0000256" key="3">
    <source>
        <dbReference type="ARBA" id="ARBA00022777"/>
    </source>
</evidence>
<dbReference type="InterPro" id="IPR012893">
    <property type="entry name" value="HipA-like_C"/>
</dbReference>
<dbReference type="SUPFAM" id="SSF46785">
    <property type="entry name" value="Winged helix' DNA-binding domain"/>
    <property type="match status" value="1"/>
</dbReference>
<dbReference type="Pfam" id="PF07804">
    <property type="entry name" value="HipA_C"/>
    <property type="match status" value="1"/>
</dbReference>